<proteinExistence type="predicted"/>
<evidence type="ECO:0000313" key="3">
    <source>
        <dbReference type="Proteomes" id="UP001054889"/>
    </source>
</evidence>
<feature type="transmembrane region" description="Helical" evidence="1">
    <location>
        <begin position="38"/>
        <end position="59"/>
    </location>
</feature>
<organism evidence="2 3">
    <name type="scientific">Eleusine coracana subsp. coracana</name>
    <dbReference type="NCBI Taxonomy" id="191504"/>
    <lineage>
        <taxon>Eukaryota</taxon>
        <taxon>Viridiplantae</taxon>
        <taxon>Streptophyta</taxon>
        <taxon>Embryophyta</taxon>
        <taxon>Tracheophyta</taxon>
        <taxon>Spermatophyta</taxon>
        <taxon>Magnoliopsida</taxon>
        <taxon>Liliopsida</taxon>
        <taxon>Poales</taxon>
        <taxon>Poaceae</taxon>
        <taxon>PACMAD clade</taxon>
        <taxon>Chloridoideae</taxon>
        <taxon>Cynodonteae</taxon>
        <taxon>Eleusininae</taxon>
        <taxon>Eleusine</taxon>
    </lineage>
</organism>
<comment type="caution">
    <text evidence="2">The sequence shown here is derived from an EMBL/GenBank/DDBJ whole genome shotgun (WGS) entry which is preliminary data.</text>
</comment>
<keyword evidence="1" id="KW-0472">Membrane</keyword>
<gene>
    <name evidence="2" type="primary">gb17895</name>
    <name evidence="2" type="ORF">PR202_gb17895</name>
</gene>
<sequence>MARPDRDAAWGVVAVAAISTVNLVPGIIRRLISADTEAWLLAFAHVNFVLVALSTRRLLLSSPGTAAERRARIAMCVHLLAIMVAVSVIADCLFHVILLWAVPAVSLGLSYKHGDFDK</sequence>
<dbReference type="Proteomes" id="UP001054889">
    <property type="component" value="Unassembled WGS sequence"/>
</dbReference>
<protein>
    <submittedName>
        <fullName evidence="2">Uncharacterized protein</fullName>
    </submittedName>
</protein>
<dbReference type="EMBL" id="BQKI01000081">
    <property type="protein sequence ID" value="GJN29646.1"/>
    <property type="molecule type" value="Genomic_DNA"/>
</dbReference>
<evidence type="ECO:0000313" key="2">
    <source>
        <dbReference type="EMBL" id="GJN29646.1"/>
    </source>
</evidence>
<keyword evidence="3" id="KW-1185">Reference proteome</keyword>
<feature type="transmembrane region" description="Helical" evidence="1">
    <location>
        <begin position="79"/>
        <end position="102"/>
    </location>
</feature>
<accession>A0AAV5F414</accession>
<feature type="transmembrane region" description="Helical" evidence="1">
    <location>
        <begin position="12"/>
        <end position="32"/>
    </location>
</feature>
<reference evidence="2" key="1">
    <citation type="journal article" date="2018" name="DNA Res.">
        <title>Multiple hybrid de novo genome assembly of finger millet, an orphan allotetraploid crop.</title>
        <authorList>
            <person name="Hatakeyama M."/>
            <person name="Aluri S."/>
            <person name="Balachadran M.T."/>
            <person name="Sivarajan S.R."/>
            <person name="Patrignani A."/>
            <person name="Gruter S."/>
            <person name="Poveda L."/>
            <person name="Shimizu-Inatsugi R."/>
            <person name="Baeten J."/>
            <person name="Francoijs K.J."/>
            <person name="Nataraja K.N."/>
            <person name="Reddy Y.A.N."/>
            <person name="Phadnis S."/>
            <person name="Ravikumar R.L."/>
            <person name="Schlapbach R."/>
            <person name="Sreeman S.M."/>
            <person name="Shimizu K.K."/>
        </authorList>
    </citation>
    <scope>NUCLEOTIDE SEQUENCE</scope>
</reference>
<keyword evidence="1" id="KW-0812">Transmembrane</keyword>
<name>A0AAV5F414_ELECO</name>
<dbReference type="AlphaFoldDB" id="A0AAV5F414"/>
<reference evidence="2" key="2">
    <citation type="submission" date="2021-12" db="EMBL/GenBank/DDBJ databases">
        <title>Resequencing data analysis of finger millet.</title>
        <authorList>
            <person name="Hatakeyama M."/>
            <person name="Aluri S."/>
            <person name="Balachadran M.T."/>
            <person name="Sivarajan S.R."/>
            <person name="Poveda L."/>
            <person name="Shimizu-Inatsugi R."/>
            <person name="Schlapbach R."/>
            <person name="Sreeman S.M."/>
            <person name="Shimizu K.K."/>
        </authorList>
    </citation>
    <scope>NUCLEOTIDE SEQUENCE</scope>
</reference>
<keyword evidence="1" id="KW-1133">Transmembrane helix</keyword>
<evidence type="ECO:0000256" key="1">
    <source>
        <dbReference type="SAM" id="Phobius"/>
    </source>
</evidence>